<dbReference type="STRING" id="2342.SOPEG_4002"/>
<dbReference type="Pfam" id="PF13145">
    <property type="entry name" value="Rotamase_2"/>
    <property type="match status" value="1"/>
</dbReference>
<dbReference type="GO" id="GO:0003755">
    <property type="term" value="F:peptidyl-prolyl cis-trans isomerase activity"/>
    <property type="evidence" value="ECO:0007669"/>
    <property type="project" value="UniProtKB-KW"/>
</dbReference>
<dbReference type="SUPFAM" id="SSF54534">
    <property type="entry name" value="FKBP-like"/>
    <property type="match status" value="1"/>
</dbReference>
<sequence length="628" mass="68244">MMDNLRAAANHVVLKIILGLIAVSFVLTGVGNYLIGGDGDYAAKVNGQQISRAQLEQAVQNERYRQQESMGEQFSQLAANEGYMRQMRQQVLSQLIDETLLDQYADKLGLAIGDDQIKQAIFAIPAFRTEDKFDNAKFRALIGNMGLSPDQYAALMRKQLLTQQLIQGIGGTGFLLPAETDRLLAVAVQTRDARLATFDIEALAAKQTASDDEIQASYNAHKSQYLSPETFKVSYIPMDDEAIRAKVSVDEQEIQSWYDQHHDQFTVPARKRYSIIQSKTENDANDWLKQLQQGADFAVLAKAHSTDVVSAKNGGDLGWISDSDSLDELKQANLSEKGHLSGVIKSSVGFLIVRLDDVAPAQVSPLSAVHDEVAAKVKQEKAIDAYYALQQKVSDAASNDNETLASAAAAAGIKAQETDWFSRDDVPAALNYDAVKQVLFEGTLLGSNGAPGSNSDVITVDGNRAFVIRIADHRPEHVKPLEDVRARVEQEVKRQKAVEQARVDAEKALAALKQGNDKGAEALRAVGLSFSAVQHFDSANQGDPLAQTLFTLPQPPQGKSSYGMATNAQGDIVLIALDSVTPRSLDEQQRKAFVDQLNQGMTGVAFDALLANLRAAAKIKMGAAAQMQ</sequence>
<evidence type="ECO:0000256" key="6">
    <source>
        <dbReference type="ARBA" id="ARBA00023136"/>
    </source>
</evidence>
<proteinExistence type="inferred from homology"/>
<keyword evidence="4 12" id="KW-0812">Transmembrane</keyword>
<gene>
    <name evidence="14" type="primary">ppiD</name>
    <name evidence="14" type="ORF">SOPEG_4002</name>
</gene>
<dbReference type="SUPFAM" id="SSF109998">
    <property type="entry name" value="Triger factor/SurA peptide-binding domain-like"/>
    <property type="match status" value="1"/>
</dbReference>
<dbReference type="PANTHER" id="PTHR47529">
    <property type="entry name" value="PEPTIDYL-PROLYL CIS-TRANS ISOMERASE D"/>
    <property type="match status" value="1"/>
</dbReference>
<evidence type="ECO:0000313" key="15">
    <source>
        <dbReference type="Proteomes" id="UP000019025"/>
    </source>
</evidence>
<keyword evidence="11" id="KW-0697">Rotamase</keyword>
<dbReference type="PROSITE" id="PS50198">
    <property type="entry name" value="PPIC_PPIASE_2"/>
    <property type="match status" value="1"/>
</dbReference>
<evidence type="ECO:0000256" key="12">
    <source>
        <dbReference type="SAM" id="Phobius"/>
    </source>
</evidence>
<evidence type="ECO:0000256" key="2">
    <source>
        <dbReference type="ARBA" id="ARBA00022475"/>
    </source>
</evidence>
<dbReference type="NCBIfam" id="NF008054">
    <property type="entry name" value="PRK10788.1"/>
    <property type="match status" value="1"/>
</dbReference>
<dbReference type="eggNOG" id="COG0760">
    <property type="taxonomic scope" value="Bacteria"/>
</dbReference>
<dbReference type="InterPro" id="IPR027304">
    <property type="entry name" value="Trigger_fact/SurA_dom_sf"/>
</dbReference>
<dbReference type="AlphaFoldDB" id="W0HRB1"/>
<dbReference type="Gene3D" id="3.10.50.40">
    <property type="match status" value="1"/>
</dbReference>
<dbReference type="Pfam" id="PF13624">
    <property type="entry name" value="SurA_N_3"/>
    <property type="match status" value="1"/>
</dbReference>
<comment type="similarity">
    <text evidence="8">Belongs to the PpiD chaperone family.</text>
</comment>
<feature type="domain" description="PpiC" evidence="13">
    <location>
        <begin position="268"/>
        <end position="357"/>
    </location>
</feature>
<evidence type="ECO:0000256" key="4">
    <source>
        <dbReference type="ARBA" id="ARBA00022692"/>
    </source>
</evidence>
<keyword evidence="6 12" id="KW-0472">Membrane</keyword>
<dbReference type="GO" id="GO:0005886">
    <property type="term" value="C:plasma membrane"/>
    <property type="evidence" value="ECO:0007669"/>
    <property type="project" value="UniProtKB-SubCell"/>
</dbReference>
<evidence type="ECO:0000256" key="9">
    <source>
        <dbReference type="ARBA" id="ARBA00040743"/>
    </source>
</evidence>
<keyword evidence="7" id="KW-0143">Chaperone</keyword>
<name>W0HRB1_9GAMM</name>
<dbReference type="PATRIC" id="fig|2342.5.peg.4401"/>
<dbReference type="InterPro" id="IPR023058">
    <property type="entry name" value="PPIase_PpiC_CS"/>
</dbReference>
<dbReference type="Gene3D" id="1.10.4030.10">
    <property type="entry name" value="Porin chaperone SurA, peptide-binding domain"/>
    <property type="match status" value="1"/>
</dbReference>
<dbReference type="EMBL" id="CP006568">
    <property type="protein sequence ID" value="AHF75047.1"/>
    <property type="molecule type" value="Genomic_DNA"/>
</dbReference>
<evidence type="ECO:0000256" key="7">
    <source>
        <dbReference type="ARBA" id="ARBA00023186"/>
    </source>
</evidence>
<organism evidence="14 15">
    <name type="scientific">Candidatus Sodalis pierantonii str. SOPE</name>
    <dbReference type="NCBI Taxonomy" id="2342"/>
    <lineage>
        <taxon>Bacteria</taxon>
        <taxon>Pseudomonadati</taxon>
        <taxon>Pseudomonadota</taxon>
        <taxon>Gammaproteobacteria</taxon>
        <taxon>Enterobacterales</taxon>
        <taxon>Bruguierivoracaceae</taxon>
        <taxon>Sodalis</taxon>
    </lineage>
</organism>
<dbReference type="InterPro" id="IPR000297">
    <property type="entry name" value="PPIase_PpiC"/>
</dbReference>
<keyword evidence="2" id="KW-1003">Cell membrane</keyword>
<evidence type="ECO:0000256" key="1">
    <source>
        <dbReference type="ARBA" id="ARBA00004382"/>
    </source>
</evidence>
<evidence type="ECO:0000256" key="3">
    <source>
        <dbReference type="ARBA" id="ARBA00022519"/>
    </source>
</evidence>
<evidence type="ECO:0000256" key="5">
    <source>
        <dbReference type="ARBA" id="ARBA00022989"/>
    </source>
</evidence>
<keyword evidence="15" id="KW-1185">Reference proteome</keyword>
<dbReference type="RefSeq" id="WP_025246886.1">
    <property type="nucleotide sequence ID" value="NZ_CP006568.1"/>
</dbReference>
<accession>W0HRB1</accession>
<reference evidence="14 15" key="1">
    <citation type="journal article" date="2014" name="Genome Biol. Evol.">
        <title>Genome degeneration and adaptation in a nascent stage of symbiosis.</title>
        <authorList>
            <person name="Oakeson K.F."/>
            <person name="Gil R."/>
            <person name="Clayton A.L."/>
            <person name="Dunn D.M."/>
            <person name="von Niederhausern A.C."/>
            <person name="Hamil C."/>
            <person name="Aoyagi A."/>
            <person name="Duval B."/>
            <person name="Baca A."/>
            <person name="Silva F.J."/>
            <person name="Vallier A."/>
            <person name="Jackson D.G."/>
            <person name="Latorre A."/>
            <person name="Weiss R.B."/>
            <person name="Heddi A."/>
            <person name="Moya A."/>
            <person name="Dale C."/>
        </authorList>
    </citation>
    <scope>NUCLEOTIDE SEQUENCE [LARGE SCALE GENOMIC DNA]</scope>
    <source>
        <strain evidence="15">none</strain>
    </source>
</reference>
<dbReference type="KEGG" id="pes:SOPEG_4002"/>
<evidence type="ECO:0000259" key="13">
    <source>
        <dbReference type="PROSITE" id="PS50198"/>
    </source>
</evidence>
<dbReference type="PANTHER" id="PTHR47529:SF1">
    <property type="entry name" value="PERIPLASMIC CHAPERONE PPID"/>
    <property type="match status" value="1"/>
</dbReference>
<evidence type="ECO:0000313" key="14">
    <source>
        <dbReference type="EMBL" id="AHF75047.1"/>
    </source>
</evidence>
<dbReference type="PROSITE" id="PS01096">
    <property type="entry name" value="PPIC_PPIASE_1"/>
    <property type="match status" value="1"/>
</dbReference>
<keyword evidence="11 14" id="KW-0413">Isomerase</keyword>
<keyword evidence="3" id="KW-0997">Cell inner membrane</keyword>
<keyword evidence="5 12" id="KW-1133">Transmembrane helix</keyword>
<evidence type="ECO:0000256" key="11">
    <source>
        <dbReference type="PROSITE-ProRule" id="PRU00278"/>
    </source>
</evidence>
<feature type="transmembrane region" description="Helical" evidence="12">
    <location>
        <begin position="12"/>
        <end position="35"/>
    </location>
</feature>
<dbReference type="Proteomes" id="UP000019025">
    <property type="component" value="Chromosome"/>
</dbReference>
<dbReference type="InterPro" id="IPR052029">
    <property type="entry name" value="PpiD_chaperone"/>
</dbReference>
<protein>
    <recommendedName>
        <fullName evidence="9">Periplasmic chaperone PpiD</fullName>
    </recommendedName>
    <alternativeName>
        <fullName evidence="10">Periplasmic folding chaperone</fullName>
    </alternativeName>
</protein>
<evidence type="ECO:0000256" key="8">
    <source>
        <dbReference type="ARBA" id="ARBA00038408"/>
    </source>
</evidence>
<dbReference type="InterPro" id="IPR046357">
    <property type="entry name" value="PPIase_dom_sf"/>
</dbReference>
<evidence type="ECO:0000256" key="10">
    <source>
        <dbReference type="ARBA" id="ARBA00042775"/>
    </source>
</evidence>
<comment type="subcellular location">
    <subcellularLocation>
        <location evidence="1">Cell inner membrane</location>
        <topology evidence="1">Single-pass type II membrane protein</topology>
        <orientation evidence="1">Periplasmic side</orientation>
    </subcellularLocation>
</comment>
<dbReference type="HOGENOM" id="CLU_023843_1_1_6"/>